<evidence type="ECO:0000313" key="2">
    <source>
        <dbReference type="EMBL" id="CAF1670850.1"/>
    </source>
</evidence>
<dbReference type="AlphaFoldDB" id="A0A816G9K0"/>
<dbReference type="EMBL" id="CAJNOR010012993">
    <property type="protein sequence ID" value="CAF1670850.1"/>
    <property type="molecule type" value="Genomic_DNA"/>
</dbReference>
<feature type="region of interest" description="Disordered" evidence="1">
    <location>
        <begin position="1"/>
        <end position="26"/>
    </location>
</feature>
<sequence>NYGGVDTLANTTTATQRRDRRRELEEKYGLRSARAMAANNLYSDDPMISETRPLISNTDDPLIDTQPEPSVRPDSSDPADLSSTIIIDA</sequence>
<comment type="caution">
    <text evidence="2">The sequence shown here is derived from an EMBL/GenBank/DDBJ whole genome shotgun (WGS) entry which is preliminary data.</text>
</comment>
<gene>
    <name evidence="2" type="ORF">XAT740_LOCUS58657</name>
</gene>
<organism evidence="2 3">
    <name type="scientific">Adineta ricciae</name>
    <name type="common">Rotifer</name>
    <dbReference type="NCBI Taxonomy" id="249248"/>
    <lineage>
        <taxon>Eukaryota</taxon>
        <taxon>Metazoa</taxon>
        <taxon>Spiralia</taxon>
        <taxon>Gnathifera</taxon>
        <taxon>Rotifera</taxon>
        <taxon>Eurotatoria</taxon>
        <taxon>Bdelloidea</taxon>
        <taxon>Adinetida</taxon>
        <taxon>Adinetidae</taxon>
        <taxon>Adineta</taxon>
    </lineage>
</organism>
<feature type="region of interest" description="Disordered" evidence="1">
    <location>
        <begin position="42"/>
        <end position="89"/>
    </location>
</feature>
<proteinExistence type="predicted"/>
<evidence type="ECO:0000313" key="3">
    <source>
        <dbReference type="Proteomes" id="UP000663828"/>
    </source>
</evidence>
<evidence type="ECO:0000256" key="1">
    <source>
        <dbReference type="SAM" id="MobiDB-lite"/>
    </source>
</evidence>
<accession>A0A816G9K0</accession>
<name>A0A816G9K0_ADIRI</name>
<keyword evidence="3" id="KW-1185">Reference proteome</keyword>
<protein>
    <submittedName>
        <fullName evidence="2">Uncharacterized protein</fullName>
    </submittedName>
</protein>
<reference evidence="2" key="1">
    <citation type="submission" date="2021-02" db="EMBL/GenBank/DDBJ databases">
        <authorList>
            <person name="Nowell W R."/>
        </authorList>
    </citation>
    <scope>NUCLEOTIDE SEQUENCE</scope>
</reference>
<feature type="non-terminal residue" evidence="2">
    <location>
        <position position="1"/>
    </location>
</feature>
<dbReference type="Proteomes" id="UP000663828">
    <property type="component" value="Unassembled WGS sequence"/>
</dbReference>